<dbReference type="EMBL" id="JAARZA010000011">
    <property type="protein sequence ID" value="MBC2242248.1"/>
    <property type="molecule type" value="Genomic_DNA"/>
</dbReference>
<reference evidence="1 2" key="1">
    <citation type="submission" date="2020-03" db="EMBL/GenBank/DDBJ databases">
        <title>Soil Listeria distribution.</title>
        <authorList>
            <person name="Liao J."/>
            <person name="Wiedmann M."/>
        </authorList>
    </citation>
    <scope>NUCLEOTIDE SEQUENCE [LARGE SCALE GENOMIC DNA]</scope>
    <source>
        <strain evidence="1 2">FSL L7-0149</strain>
    </source>
</reference>
<protein>
    <submittedName>
        <fullName evidence="1">Uncharacterized protein</fullName>
    </submittedName>
</protein>
<evidence type="ECO:0000313" key="2">
    <source>
        <dbReference type="Proteomes" id="UP000553016"/>
    </source>
</evidence>
<organism evidence="1 2">
    <name type="scientific">Listeria booriae</name>
    <dbReference type="NCBI Taxonomy" id="1552123"/>
    <lineage>
        <taxon>Bacteria</taxon>
        <taxon>Bacillati</taxon>
        <taxon>Bacillota</taxon>
        <taxon>Bacilli</taxon>
        <taxon>Bacillales</taxon>
        <taxon>Listeriaceae</taxon>
        <taxon>Listeria</taxon>
    </lineage>
</organism>
<proteinExistence type="predicted"/>
<gene>
    <name evidence="1" type="ORF">HCB35_17375</name>
</gene>
<sequence>MKIKEIATGNIFEASFLKGSNTAYVDRGNNLGLTNVPPNSISTWSLKEPLRPCEYEILEEDLE</sequence>
<comment type="caution">
    <text evidence="1">The sequence shown here is derived from an EMBL/GenBank/DDBJ whole genome shotgun (WGS) entry which is preliminary data.</text>
</comment>
<dbReference type="Proteomes" id="UP000553016">
    <property type="component" value="Unassembled WGS sequence"/>
</dbReference>
<name>A0A842F0E5_9LIST</name>
<dbReference type="RefSeq" id="WP_185541797.1">
    <property type="nucleotide sequence ID" value="NZ_JAARZA010000011.1"/>
</dbReference>
<accession>A0A842F0E5</accession>
<evidence type="ECO:0000313" key="1">
    <source>
        <dbReference type="EMBL" id="MBC2242248.1"/>
    </source>
</evidence>
<dbReference type="AlphaFoldDB" id="A0A842F0E5"/>